<dbReference type="InParanoid" id="G9ESL0"/>
<proteinExistence type="predicted"/>
<dbReference type="AlphaFoldDB" id="G9ESL0"/>
<dbReference type="EMBL" id="JH413846">
    <property type="protein sequence ID" value="EHL29691.1"/>
    <property type="molecule type" value="Genomic_DNA"/>
</dbReference>
<gene>
    <name evidence="1" type="ORF">LDG_8281</name>
</gene>
<dbReference type="STRING" id="658187.LDG_8281"/>
<protein>
    <submittedName>
        <fullName evidence="1">Uncharacterized protein</fullName>
    </submittedName>
</protein>
<reference evidence="1 2" key="1">
    <citation type="journal article" date="2011" name="BMC Genomics">
        <title>Insight into cross-talk between intra-amoebal pathogens.</title>
        <authorList>
            <person name="Gimenez G."/>
            <person name="Bertelli C."/>
            <person name="Moliner C."/>
            <person name="Robert C."/>
            <person name="Raoult D."/>
            <person name="Fournier P.E."/>
            <person name="Greub G."/>
        </authorList>
    </citation>
    <scope>NUCLEOTIDE SEQUENCE [LARGE SCALE GENOMIC DNA]</scope>
    <source>
        <strain evidence="1 2">LLAP12</strain>
    </source>
</reference>
<sequence length="47" mass="5759">MKYACQYVERYWKTGQRELFDVLYHQAVSTIKETITYIEGWLQRNTP</sequence>
<evidence type="ECO:0000313" key="2">
    <source>
        <dbReference type="Proteomes" id="UP000002770"/>
    </source>
</evidence>
<evidence type="ECO:0000313" key="1">
    <source>
        <dbReference type="EMBL" id="EHL29691.1"/>
    </source>
</evidence>
<name>G9ESL0_9GAMM</name>
<dbReference type="eggNOG" id="COG2198">
    <property type="taxonomic scope" value="Bacteria"/>
</dbReference>
<keyword evidence="2" id="KW-1185">Reference proteome</keyword>
<dbReference type="HOGENOM" id="CLU_3169677_0_0_6"/>
<accession>G9ESL0</accession>
<dbReference type="Proteomes" id="UP000002770">
    <property type="component" value="Unassembled WGS sequence"/>
</dbReference>
<organism evidence="1 2">
    <name type="scientific">Legionella drancourtii LLAP12</name>
    <dbReference type="NCBI Taxonomy" id="658187"/>
    <lineage>
        <taxon>Bacteria</taxon>
        <taxon>Pseudomonadati</taxon>
        <taxon>Pseudomonadota</taxon>
        <taxon>Gammaproteobacteria</taxon>
        <taxon>Legionellales</taxon>
        <taxon>Legionellaceae</taxon>
        <taxon>Legionella</taxon>
    </lineage>
</organism>